<dbReference type="EMBL" id="VCAZ01000085">
    <property type="protein sequence ID" value="TSQ46658.1"/>
    <property type="molecule type" value="Genomic_DNA"/>
</dbReference>
<gene>
    <name evidence="1" type="ORF">Baya_11368</name>
</gene>
<dbReference type="PANTHER" id="PTHR12697">
    <property type="entry name" value="PBS LYASE HEAT-LIKE PROTEIN"/>
    <property type="match status" value="1"/>
</dbReference>
<sequence>MDQWQQFNGMDQCLSRRREQLYRRSLTNASKGLTFSQDVMWERGPDNIQYSKADFSWLFCASGLLAPITRSKSRKHGGTKAMPRHARLRSYLMPPLTDLPPLRAVRNPSLTSKDTFLTVTRHQDGRLDSIISYQFPTTLEEKKQSRTSNGESVQNKMTKNTFQQIPRGYGYKSKLLQAQYGSVSNTDLGTLESMDKENFFGIHGIAKQMHQPDRKNQDCVIIMDNKNLQGSFSCGLESWTDLPSAGLQSVTKAKMGILEKGVQRRVGLPTKADYATQLRLRPPEFNRQETEAKQPIHYSPMPGPSSLRYAVERWRNAWKIKMNWHSVTIEGLKKDLTDLHWQVRAAAIVTCASAAVNRPKVGPDLDETAQLDRSYKVETVHPELQPLILFALNDPVKRVQLAAAVCQYVIGTPNAQARNILQKALQHDSSGTGADSWVAAQCLAMEGEASQTVTERLISQLFLSNVPSDQEQAAALLASISSKSILVQSLLGEQLNCAEWRNRVLACKIISKLNYPISKDLTNKLLYLMWNDWSGLVRQAAAQTLDNLGLDGAIHKELSVKLCSGPTPWRVEALVLIGQLKIMTSKLLPGFLECLNDEFVVVRNQACLAAASLMIKDEMIQNKLFHLMQNDPSCDVKVAAINALAKISWLTPTLQGLLLWTLQHEKEPSVCIATCEAMKMLEVKAPELQDLLQERLAMETNFQVQRHMEDLMKHCGYSLDGDKGISQMITEQVKKLCTKCIITEKLLLLEDLQAQQKMPRKESWPEPPALSAYK</sequence>
<dbReference type="Gene3D" id="1.25.10.10">
    <property type="entry name" value="Leucine-rich Repeat Variant"/>
    <property type="match status" value="2"/>
</dbReference>
<dbReference type="SUPFAM" id="SSF48371">
    <property type="entry name" value="ARM repeat"/>
    <property type="match status" value="1"/>
</dbReference>
<dbReference type="OrthoDB" id="5980716at2759"/>
<dbReference type="InterPro" id="IPR011989">
    <property type="entry name" value="ARM-like"/>
</dbReference>
<reference evidence="1 2" key="1">
    <citation type="journal article" date="2019" name="Genome Biol. Evol.">
        <title>Whole-Genome Sequencing of the Giant Devil Catfish, Bagarius yarrelli.</title>
        <authorList>
            <person name="Jiang W."/>
            <person name="Lv Y."/>
            <person name="Cheng L."/>
            <person name="Yang K."/>
            <person name="Chao B."/>
            <person name="Wang X."/>
            <person name="Li Y."/>
            <person name="Pan X."/>
            <person name="You X."/>
            <person name="Zhang Y."/>
            <person name="Yang J."/>
            <person name="Li J."/>
            <person name="Zhang X."/>
            <person name="Liu S."/>
            <person name="Sun C."/>
            <person name="Yang J."/>
            <person name="Shi Q."/>
        </authorList>
    </citation>
    <scope>NUCLEOTIDE SEQUENCE [LARGE SCALE GENOMIC DNA]</scope>
    <source>
        <strain evidence="1">JWS20170419001</strain>
        <tissue evidence="1">Muscle</tissue>
    </source>
</reference>
<keyword evidence="2" id="KW-1185">Reference proteome</keyword>
<comment type="caution">
    <text evidence="1">The sequence shown here is derived from an EMBL/GenBank/DDBJ whole genome shotgun (WGS) entry which is preliminary data.</text>
</comment>
<accession>A0A556V002</accession>
<proteinExistence type="predicted"/>
<dbReference type="InterPro" id="IPR016024">
    <property type="entry name" value="ARM-type_fold"/>
</dbReference>
<dbReference type="Proteomes" id="UP000319801">
    <property type="component" value="Unassembled WGS sequence"/>
</dbReference>
<dbReference type="PANTHER" id="PTHR12697:SF20">
    <property type="entry name" value="HEAT REPEAT-CONTAINING PROTEIN 4"/>
    <property type="match status" value="1"/>
</dbReference>
<organism evidence="1 2">
    <name type="scientific">Bagarius yarrelli</name>
    <name type="common">Goonch</name>
    <name type="synonym">Bagrus yarrelli</name>
    <dbReference type="NCBI Taxonomy" id="175774"/>
    <lineage>
        <taxon>Eukaryota</taxon>
        <taxon>Metazoa</taxon>
        <taxon>Chordata</taxon>
        <taxon>Craniata</taxon>
        <taxon>Vertebrata</taxon>
        <taxon>Euteleostomi</taxon>
        <taxon>Actinopterygii</taxon>
        <taxon>Neopterygii</taxon>
        <taxon>Teleostei</taxon>
        <taxon>Ostariophysi</taxon>
        <taxon>Siluriformes</taxon>
        <taxon>Sisoridae</taxon>
        <taxon>Sisorinae</taxon>
        <taxon>Bagarius</taxon>
    </lineage>
</organism>
<dbReference type="GO" id="GO:0016491">
    <property type="term" value="F:oxidoreductase activity"/>
    <property type="evidence" value="ECO:0007669"/>
    <property type="project" value="TreeGrafter"/>
</dbReference>
<evidence type="ECO:0000313" key="2">
    <source>
        <dbReference type="Proteomes" id="UP000319801"/>
    </source>
</evidence>
<name>A0A556V002_BAGYA</name>
<dbReference type="AlphaFoldDB" id="A0A556V002"/>
<evidence type="ECO:0000313" key="1">
    <source>
        <dbReference type="EMBL" id="TSQ46658.1"/>
    </source>
</evidence>
<protein>
    <submittedName>
        <fullName evidence="1">HEAT repeat-containing protein 4</fullName>
    </submittedName>
</protein>